<evidence type="ECO:0000313" key="2">
    <source>
        <dbReference type="EMBL" id="SHJ14206.1"/>
    </source>
</evidence>
<dbReference type="GO" id="GO:0016740">
    <property type="term" value="F:transferase activity"/>
    <property type="evidence" value="ECO:0007669"/>
    <property type="project" value="UniProtKB-KW"/>
</dbReference>
<keyword evidence="3" id="KW-1185">Reference proteome</keyword>
<dbReference type="CDD" id="cd00761">
    <property type="entry name" value="Glyco_tranf_GTA_type"/>
    <property type="match status" value="1"/>
</dbReference>
<dbReference type="EMBL" id="FQYQ01000011">
    <property type="protein sequence ID" value="SHJ14206.1"/>
    <property type="molecule type" value="Genomic_DNA"/>
</dbReference>
<dbReference type="Pfam" id="PF00535">
    <property type="entry name" value="Glycos_transf_2"/>
    <property type="match status" value="1"/>
</dbReference>
<dbReference type="OrthoDB" id="7055134at2"/>
<dbReference type="InterPro" id="IPR029044">
    <property type="entry name" value="Nucleotide-diphossugar_trans"/>
</dbReference>
<feature type="domain" description="Glycosyltransferase 2-like" evidence="1">
    <location>
        <begin position="11"/>
        <end position="115"/>
    </location>
</feature>
<keyword evidence="2" id="KW-0808">Transferase</keyword>
<gene>
    <name evidence="2" type="ORF">SAMN02745725_01847</name>
</gene>
<dbReference type="InterPro" id="IPR001173">
    <property type="entry name" value="Glyco_trans_2-like"/>
</dbReference>
<evidence type="ECO:0000313" key="3">
    <source>
        <dbReference type="Proteomes" id="UP000184185"/>
    </source>
</evidence>
<sequence length="277" mass="32363">MMKTAFATVIYKQARQYLEEFLSSVDRQTDKDFDLLLVNDNYNSNELEEIQTILESLTVNYKILDISQQKLSIAGTRIEMLQCAKDLGYDLVILGDADDTFSCNRVDKYKKAYWKNREVAFFYNKLIFDNCKDVFKTMPKRIEGIKALSQCNFVGLTSSAINMKSKVITQEFIDSLKESDSPVFDWYLFSRIVLDNGIGVYVEDTESIYRISDNNMVGVSRDVKKEYEVKKVHYSNLAKKDKYYKKLLEKLEGLDINKLTENPNHQGYWWSDIQMEE</sequence>
<accession>A0A1M6GWA2</accession>
<dbReference type="SUPFAM" id="SSF53448">
    <property type="entry name" value="Nucleotide-diphospho-sugar transferases"/>
    <property type="match status" value="1"/>
</dbReference>
<name>A0A1M6GWA2_PSEXY</name>
<reference evidence="2 3" key="1">
    <citation type="submission" date="2016-11" db="EMBL/GenBank/DDBJ databases">
        <authorList>
            <person name="Jaros S."/>
            <person name="Januszkiewicz K."/>
            <person name="Wedrychowicz H."/>
        </authorList>
    </citation>
    <scope>NUCLEOTIDE SEQUENCE [LARGE SCALE GENOMIC DNA]</scope>
    <source>
        <strain evidence="2 3">DSM 14809</strain>
    </source>
</reference>
<dbReference type="Proteomes" id="UP000184185">
    <property type="component" value="Unassembled WGS sequence"/>
</dbReference>
<protein>
    <submittedName>
        <fullName evidence="2">Glycosyl transferase family 2</fullName>
    </submittedName>
</protein>
<organism evidence="2 3">
    <name type="scientific">Pseudobutyrivibrio xylanivorans DSM 14809</name>
    <dbReference type="NCBI Taxonomy" id="1123012"/>
    <lineage>
        <taxon>Bacteria</taxon>
        <taxon>Bacillati</taxon>
        <taxon>Bacillota</taxon>
        <taxon>Clostridia</taxon>
        <taxon>Lachnospirales</taxon>
        <taxon>Lachnospiraceae</taxon>
        <taxon>Pseudobutyrivibrio</taxon>
    </lineage>
</organism>
<evidence type="ECO:0000259" key="1">
    <source>
        <dbReference type="Pfam" id="PF00535"/>
    </source>
</evidence>
<dbReference type="AlphaFoldDB" id="A0A1M6GWA2"/>
<proteinExistence type="predicted"/>
<dbReference type="RefSeq" id="WP_072916588.1">
    <property type="nucleotide sequence ID" value="NZ_FQYQ01000011.1"/>
</dbReference>
<dbReference type="Gene3D" id="3.90.550.10">
    <property type="entry name" value="Spore Coat Polysaccharide Biosynthesis Protein SpsA, Chain A"/>
    <property type="match status" value="1"/>
</dbReference>